<evidence type="ECO:0000313" key="1">
    <source>
        <dbReference type="EMBL" id="MBB6222652.1"/>
    </source>
</evidence>
<name>A0A7W9ZVW4_RHILE</name>
<protein>
    <submittedName>
        <fullName evidence="1">Disulfide oxidoreductase YuzD</fullName>
    </submittedName>
</protein>
<evidence type="ECO:0000313" key="2">
    <source>
        <dbReference type="Proteomes" id="UP000517187"/>
    </source>
</evidence>
<accession>A0A7W9ZVW4</accession>
<dbReference type="Proteomes" id="UP000517187">
    <property type="component" value="Unassembled WGS sequence"/>
</dbReference>
<reference evidence="1 2" key="1">
    <citation type="submission" date="2020-08" db="EMBL/GenBank/DDBJ databases">
        <title>Genomic Encyclopedia of Type Strains, Phase IV (KMG-V): Genome sequencing to study the core and pangenomes of soil and plant-associated prokaryotes.</title>
        <authorList>
            <person name="Whitman W."/>
        </authorList>
    </citation>
    <scope>NUCLEOTIDE SEQUENCE [LARGE SCALE GENOMIC DNA]</scope>
    <source>
        <strain evidence="1 2">SEMIA 4011</strain>
    </source>
</reference>
<proteinExistence type="predicted"/>
<dbReference type="AlphaFoldDB" id="A0A7W9ZVW4"/>
<comment type="caution">
    <text evidence="1">The sequence shown here is derived from an EMBL/GenBank/DDBJ whole genome shotgun (WGS) entry which is preliminary data.</text>
</comment>
<organism evidence="1 2">
    <name type="scientific">Rhizobium leguminosarum</name>
    <dbReference type="NCBI Taxonomy" id="384"/>
    <lineage>
        <taxon>Bacteria</taxon>
        <taxon>Pseudomonadati</taxon>
        <taxon>Pseudomonadota</taxon>
        <taxon>Alphaproteobacteria</taxon>
        <taxon>Hyphomicrobiales</taxon>
        <taxon>Rhizobiaceae</taxon>
        <taxon>Rhizobium/Agrobacterium group</taxon>
        <taxon>Rhizobium</taxon>
    </lineage>
</organism>
<sequence length="214" mass="23835">MMKLCPIKCAACVAMGIDMDKTDWLLPADGLQNRMADRMIASDGKRGNAGINDLANAPFDVVVAELQPVTALERNVADVGDPKIKDRGGGENVIVRADPFDGAKSARSETGTRTVGDTEIHRDSGDCDLEIAEVRLFGSDLHIGCAEESWYSRIWRQSRAIFGDDLLRHFPKRLIEYLAAIGVRKFRAQLFKPHFVPHHRHASPLWFRLAQQRG</sequence>
<dbReference type="EMBL" id="JACIIJ010000008">
    <property type="protein sequence ID" value="MBB6222652.1"/>
    <property type="molecule type" value="Genomic_DNA"/>
</dbReference>
<gene>
    <name evidence="1" type="ORF">GGE66_003637</name>
</gene>